<dbReference type="PROSITE" id="PS50082">
    <property type="entry name" value="WD_REPEATS_2"/>
    <property type="match status" value="1"/>
</dbReference>
<dbReference type="InterPro" id="IPR017383">
    <property type="entry name" value="ARPC1"/>
</dbReference>
<evidence type="ECO:0000256" key="2">
    <source>
        <dbReference type="ARBA" id="ARBA00006260"/>
    </source>
</evidence>
<evidence type="ECO:0000256" key="3">
    <source>
        <dbReference type="ARBA" id="ARBA00022490"/>
    </source>
</evidence>
<dbReference type="SUPFAM" id="SSF50978">
    <property type="entry name" value="WD40 repeat-like"/>
    <property type="match status" value="1"/>
</dbReference>
<dbReference type="PANTHER" id="PTHR10709:SF2">
    <property type="entry name" value="ACTIN-RELATED PROTEIN 2_3 COMPLEX SUBUNIT"/>
    <property type="match status" value="1"/>
</dbReference>
<keyword evidence="3 8" id="KW-0963">Cytoplasm</keyword>
<dbReference type="Proteomes" id="UP000695022">
    <property type="component" value="Unplaced"/>
</dbReference>
<protein>
    <recommendedName>
        <fullName evidence="8">Actin-related protein 2/3 complex subunit</fullName>
    </recommendedName>
</protein>
<dbReference type="GeneID" id="106806182"/>
<comment type="function">
    <text evidence="8">Functions as component of the Arp2/3 complex which is involved in regulation of actin polymerization and together with an activating nucleation-promoting factor (NPF) mediates the formation of branched actin networks.</text>
</comment>
<keyword evidence="4 9" id="KW-0853">WD repeat</keyword>
<keyword evidence="6 8" id="KW-0009">Actin-binding</keyword>
<gene>
    <name evidence="11" type="primary">LOC106806182</name>
</gene>
<dbReference type="Gene3D" id="2.130.10.10">
    <property type="entry name" value="YVTN repeat-like/Quinoprotein amine dehydrogenase"/>
    <property type="match status" value="1"/>
</dbReference>
<comment type="similarity">
    <text evidence="2 8">Belongs to the WD repeat ARPC1 family.</text>
</comment>
<dbReference type="Pfam" id="PF00400">
    <property type="entry name" value="WD40"/>
    <property type="match status" value="2"/>
</dbReference>
<keyword evidence="7 8" id="KW-0206">Cytoskeleton</keyword>
<reference evidence="11" key="1">
    <citation type="submission" date="2025-08" db="UniProtKB">
        <authorList>
            <consortium name="RefSeq"/>
        </authorList>
    </citation>
    <scope>IDENTIFICATION</scope>
</reference>
<dbReference type="InterPro" id="IPR015943">
    <property type="entry name" value="WD40/YVTN_repeat-like_dom_sf"/>
</dbReference>
<evidence type="ECO:0000256" key="9">
    <source>
        <dbReference type="PROSITE-ProRule" id="PRU00221"/>
    </source>
</evidence>
<keyword evidence="5" id="KW-0677">Repeat</keyword>
<dbReference type="InterPro" id="IPR036322">
    <property type="entry name" value="WD40_repeat_dom_sf"/>
</dbReference>
<organism evidence="10 11">
    <name type="scientific">Priapulus caudatus</name>
    <name type="common">Priapulid worm</name>
    <dbReference type="NCBI Taxonomy" id="37621"/>
    <lineage>
        <taxon>Eukaryota</taxon>
        <taxon>Metazoa</taxon>
        <taxon>Ecdysozoa</taxon>
        <taxon>Scalidophora</taxon>
        <taxon>Priapulida</taxon>
        <taxon>Priapulimorpha</taxon>
        <taxon>Priapulimorphida</taxon>
        <taxon>Priapulidae</taxon>
        <taxon>Priapulus</taxon>
    </lineage>
</organism>
<dbReference type="InterPro" id="IPR001680">
    <property type="entry name" value="WD40_rpt"/>
</dbReference>
<evidence type="ECO:0000313" key="10">
    <source>
        <dbReference type="Proteomes" id="UP000695022"/>
    </source>
</evidence>
<evidence type="ECO:0000256" key="7">
    <source>
        <dbReference type="ARBA" id="ARBA00023212"/>
    </source>
</evidence>
<dbReference type="PANTHER" id="PTHR10709">
    <property type="entry name" value="ACTIN-RELATED PROTEIN 2/3 COMPLEX SUBUNIT 1"/>
    <property type="match status" value="1"/>
</dbReference>
<evidence type="ECO:0000256" key="1">
    <source>
        <dbReference type="ARBA" id="ARBA00004245"/>
    </source>
</evidence>
<accession>A0ABM1DUB4</accession>
<keyword evidence="10" id="KW-1185">Reference proteome</keyword>
<comment type="subcellular location">
    <subcellularLocation>
        <location evidence="1">Cytoplasm</location>
        <location evidence="1">Cytoskeleton</location>
    </subcellularLocation>
</comment>
<dbReference type="RefSeq" id="XP_014663535.1">
    <property type="nucleotide sequence ID" value="XM_014808049.1"/>
</dbReference>
<name>A0ABM1DUB4_PRICU</name>
<evidence type="ECO:0000256" key="6">
    <source>
        <dbReference type="ARBA" id="ARBA00023203"/>
    </source>
</evidence>
<evidence type="ECO:0000313" key="11">
    <source>
        <dbReference type="RefSeq" id="XP_014663535.1"/>
    </source>
</evidence>
<evidence type="ECO:0000256" key="5">
    <source>
        <dbReference type="ARBA" id="ARBA00022737"/>
    </source>
</evidence>
<evidence type="ECO:0000256" key="4">
    <source>
        <dbReference type="ARBA" id="ARBA00022574"/>
    </source>
</evidence>
<evidence type="ECO:0000256" key="8">
    <source>
        <dbReference type="PIRNR" id="PIRNR038093"/>
    </source>
</evidence>
<dbReference type="PROSITE" id="PS50294">
    <property type="entry name" value="WD_REPEATS_REGION"/>
    <property type="match status" value="1"/>
</dbReference>
<dbReference type="PIRSF" id="PIRSF038093">
    <property type="entry name" value="ARP2/3_su1"/>
    <property type="match status" value="1"/>
</dbReference>
<dbReference type="SMART" id="SM00320">
    <property type="entry name" value="WD40"/>
    <property type="match status" value="5"/>
</dbReference>
<feature type="repeat" description="WD" evidence="9">
    <location>
        <begin position="49"/>
        <end position="83"/>
    </location>
</feature>
<sequence>MTTPYSFGVDPISCHAWNKDCSELAMSPNSSEVHVYRWKDGKWDLYDVLTEHEQRVTSIDWAHSSNRLVTCGADRNAYVWSFNGSKWKPTLVILRINRAATCVKWSPLENKFAVGSGARLISVCYFEQENDWWVSKHIKKPIRSTVTSIDWHPNNVLIAAGSSDFKARVFSGYIKEVDEKPSSTPWGKKMTLGNMMAEFSNGGGGWAHCVSFSASGNKLAWVGHDSSISVVDAANDMAISTIKTDNLPYMTCQWVTEYSIVVAGHDCLPFVFCHDEGKLSFVERMDVKTEKAASKFSAKAIFQSMDRHGEREGTGVECDTLHQNAIKQVTIHTGTKAGASKISTCGVDGQVIIWDFKTLESRIANLRIV</sequence>
<proteinExistence type="inferred from homology"/>